<dbReference type="PROSITE" id="PS50887">
    <property type="entry name" value="GGDEF"/>
    <property type="match status" value="1"/>
</dbReference>
<dbReference type="AlphaFoldDB" id="A0A4R1F101"/>
<evidence type="ECO:0000259" key="2">
    <source>
        <dbReference type="PROSITE" id="PS50883"/>
    </source>
</evidence>
<dbReference type="InterPro" id="IPR000014">
    <property type="entry name" value="PAS"/>
</dbReference>
<gene>
    <name evidence="4" type="ORF">EV695_3134</name>
</gene>
<evidence type="ECO:0000259" key="3">
    <source>
        <dbReference type="PROSITE" id="PS50887"/>
    </source>
</evidence>
<feature type="domain" description="GGDEF" evidence="3">
    <location>
        <begin position="333"/>
        <end position="466"/>
    </location>
</feature>
<dbReference type="OrthoDB" id="9813913at2"/>
<dbReference type="InterPro" id="IPR001633">
    <property type="entry name" value="EAL_dom"/>
</dbReference>
<name>A0A4R1F101_9GAMM</name>
<dbReference type="CDD" id="cd00130">
    <property type="entry name" value="PAS"/>
    <property type="match status" value="1"/>
</dbReference>
<sequence>MIHCEAQSLISLQHELLLSIGTHTSPEALLKEFSFKAIKTLNLKRIHFFQKSNKLVGIRKKSFCIPLSAKDIISENQKLARYYFNPLPTENSYIEEIEHNGSFFYSFGIKNFGYILLERRLKAFDKSLIQALIPPVLRFSIAYLSRKQFELNTKQRNRIHEISSALRLDKQKFETILGAIKDGVIAINFNKKIFYANDSARIYMDVESHIDIDKKYYEYFRLLNIDQTEDITQKLERIASKNTTWSPKEPIVFKTQSGKTSVCEINVQKIKDKRQNHTGSNYYFVITFHDITETYEMEQTLAWQATHDHLTECLNRSGFEKILDHIVIKNTSHNHALIYMDLDRFKYVNDLGGHLAGDALLKQVAEIMQQEIRESDHLARIGGDEFCIITKRCEIEYAVELSHRIREKVERLRFQWKDNVFTIGISIGVTSIKPEDKDADMVFFKADDACMLSKNNGRNQVTLAQENALNTSKKDPTRQINYINHVNKSLSSIDDSYNFVLYQQQIMAIAEEEKDHIEILLRMEHKNNIILPNAFLPAAERYGKIAAIDLWVVKNSLEYIKHCKDTDVNVNLSGITLSDDCARKQLYQLISEHPEEAKNLCLEITETVAITNLNKCIRFMNNASQYGVSFALDDFGTGVSSFGYLKNLPVKYLKIDGSFIRDICTNEIDQIVVRSITEAAKAMSIQTVAEFVEDAEILRKISEIGVDFAQGYHLNKPERLATYPLPILH</sequence>
<comment type="caution">
    <text evidence="4">The sequence shown here is derived from an EMBL/GenBank/DDBJ whole genome shotgun (WGS) entry which is preliminary data.</text>
</comment>
<dbReference type="Gene3D" id="3.30.450.20">
    <property type="entry name" value="PAS domain"/>
    <property type="match status" value="1"/>
</dbReference>
<dbReference type="EMBL" id="SMFQ01000004">
    <property type="protein sequence ID" value="TCJ85168.1"/>
    <property type="molecule type" value="Genomic_DNA"/>
</dbReference>
<dbReference type="SMART" id="SM00052">
    <property type="entry name" value="EAL"/>
    <property type="match status" value="1"/>
</dbReference>
<dbReference type="PANTHER" id="PTHR44757">
    <property type="entry name" value="DIGUANYLATE CYCLASE DGCP"/>
    <property type="match status" value="1"/>
</dbReference>
<dbReference type="SMART" id="SM00267">
    <property type="entry name" value="GGDEF"/>
    <property type="match status" value="1"/>
</dbReference>
<dbReference type="InterPro" id="IPR035965">
    <property type="entry name" value="PAS-like_dom_sf"/>
</dbReference>
<dbReference type="InterPro" id="IPR035919">
    <property type="entry name" value="EAL_sf"/>
</dbReference>
<dbReference type="CDD" id="cd01948">
    <property type="entry name" value="EAL"/>
    <property type="match status" value="1"/>
</dbReference>
<dbReference type="NCBIfam" id="TIGR00254">
    <property type="entry name" value="GGDEF"/>
    <property type="match status" value="1"/>
</dbReference>
<dbReference type="SUPFAM" id="SSF141868">
    <property type="entry name" value="EAL domain-like"/>
    <property type="match status" value="1"/>
</dbReference>
<comment type="cofactor">
    <cofactor evidence="1">
        <name>Mg(2+)</name>
        <dbReference type="ChEBI" id="CHEBI:18420"/>
    </cofactor>
</comment>
<keyword evidence="5" id="KW-1185">Reference proteome</keyword>
<dbReference type="FunFam" id="3.30.70.270:FF:000001">
    <property type="entry name" value="Diguanylate cyclase domain protein"/>
    <property type="match status" value="1"/>
</dbReference>
<dbReference type="InterPro" id="IPR052155">
    <property type="entry name" value="Biofilm_reg_signaling"/>
</dbReference>
<dbReference type="Gene3D" id="3.20.20.450">
    <property type="entry name" value="EAL domain"/>
    <property type="match status" value="1"/>
</dbReference>
<dbReference type="Pfam" id="PF00990">
    <property type="entry name" value="GGDEF"/>
    <property type="match status" value="1"/>
</dbReference>
<dbReference type="SUPFAM" id="SSF55785">
    <property type="entry name" value="PYP-like sensor domain (PAS domain)"/>
    <property type="match status" value="1"/>
</dbReference>
<evidence type="ECO:0000256" key="1">
    <source>
        <dbReference type="ARBA" id="ARBA00001946"/>
    </source>
</evidence>
<dbReference type="Gene3D" id="3.30.70.270">
    <property type="match status" value="1"/>
</dbReference>
<accession>A0A4R1F101</accession>
<dbReference type="PANTHER" id="PTHR44757:SF4">
    <property type="entry name" value="DIGUANYLATE CYCLASE DGCE-RELATED"/>
    <property type="match status" value="1"/>
</dbReference>
<dbReference type="RefSeq" id="WP_131906872.1">
    <property type="nucleotide sequence ID" value="NZ_BAAAFU010000001.1"/>
</dbReference>
<evidence type="ECO:0000313" key="5">
    <source>
        <dbReference type="Proteomes" id="UP000294887"/>
    </source>
</evidence>
<feature type="domain" description="EAL" evidence="2">
    <location>
        <begin position="479"/>
        <end position="729"/>
    </location>
</feature>
<reference evidence="4 5" key="1">
    <citation type="submission" date="2019-03" db="EMBL/GenBank/DDBJ databases">
        <title>Genomic Encyclopedia of Type Strains, Phase IV (KMG-IV): sequencing the most valuable type-strain genomes for metagenomic binning, comparative biology and taxonomic classification.</title>
        <authorList>
            <person name="Goeker M."/>
        </authorList>
    </citation>
    <scope>NUCLEOTIDE SEQUENCE [LARGE SCALE GENOMIC DNA]</scope>
    <source>
        <strain evidence="4 5">DSM 24830</strain>
    </source>
</reference>
<dbReference type="GO" id="GO:0003824">
    <property type="term" value="F:catalytic activity"/>
    <property type="evidence" value="ECO:0007669"/>
    <property type="project" value="UniProtKB-ARBA"/>
</dbReference>
<dbReference type="Pfam" id="PF00563">
    <property type="entry name" value="EAL"/>
    <property type="match status" value="1"/>
</dbReference>
<proteinExistence type="predicted"/>
<organism evidence="4 5">
    <name type="scientific">Cocleimonas flava</name>
    <dbReference type="NCBI Taxonomy" id="634765"/>
    <lineage>
        <taxon>Bacteria</taxon>
        <taxon>Pseudomonadati</taxon>
        <taxon>Pseudomonadota</taxon>
        <taxon>Gammaproteobacteria</taxon>
        <taxon>Thiotrichales</taxon>
        <taxon>Thiotrichaceae</taxon>
        <taxon>Cocleimonas</taxon>
    </lineage>
</organism>
<dbReference type="InterPro" id="IPR043128">
    <property type="entry name" value="Rev_trsase/Diguanyl_cyclase"/>
</dbReference>
<evidence type="ECO:0000313" key="4">
    <source>
        <dbReference type="EMBL" id="TCJ85168.1"/>
    </source>
</evidence>
<protein>
    <submittedName>
        <fullName evidence="4">Diguanylate cyclase (GGDEF)-like protein</fullName>
    </submittedName>
</protein>
<dbReference type="SUPFAM" id="SSF55073">
    <property type="entry name" value="Nucleotide cyclase"/>
    <property type="match status" value="1"/>
</dbReference>
<dbReference type="SMART" id="SM00091">
    <property type="entry name" value="PAS"/>
    <property type="match status" value="1"/>
</dbReference>
<dbReference type="InterPro" id="IPR029787">
    <property type="entry name" value="Nucleotide_cyclase"/>
</dbReference>
<dbReference type="PROSITE" id="PS50883">
    <property type="entry name" value="EAL"/>
    <property type="match status" value="1"/>
</dbReference>
<dbReference type="InterPro" id="IPR000160">
    <property type="entry name" value="GGDEF_dom"/>
</dbReference>
<dbReference type="Proteomes" id="UP000294887">
    <property type="component" value="Unassembled WGS sequence"/>
</dbReference>
<dbReference type="CDD" id="cd01949">
    <property type="entry name" value="GGDEF"/>
    <property type="match status" value="1"/>
</dbReference>